<dbReference type="InterPro" id="IPR012657">
    <property type="entry name" value="23S_rRNA-intervening_sequence"/>
</dbReference>
<dbReference type="PANTHER" id="PTHR38471:SF2">
    <property type="entry name" value="FOUR HELIX BUNDLE PROTEIN"/>
    <property type="match status" value="1"/>
</dbReference>
<dbReference type="Proteomes" id="UP000787472">
    <property type="component" value="Unassembled WGS sequence"/>
</dbReference>
<dbReference type="NCBIfam" id="NF008912">
    <property type="entry name" value="PRK12275.1-6"/>
    <property type="match status" value="1"/>
</dbReference>
<dbReference type="InterPro" id="IPR036583">
    <property type="entry name" value="23S_rRNA_IVS_sf"/>
</dbReference>
<dbReference type="NCBIfam" id="TIGR02436">
    <property type="entry name" value="four helix bundle protein"/>
    <property type="match status" value="1"/>
</dbReference>
<evidence type="ECO:0000313" key="2">
    <source>
        <dbReference type="Proteomes" id="UP000787472"/>
    </source>
</evidence>
<dbReference type="RefSeq" id="WP_167192487.1">
    <property type="nucleotide sequence ID" value="NZ_JAAONZ010000036.1"/>
</dbReference>
<dbReference type="CDD" id="cd16377">
    <property type="entry name" value="23S_rRNA_IVP_like"/>
    <property type="match status" value="1"/>
</dbReference>
<organism evidence="1 2">
    <name type="scientific">Pseudomaricurvus hydrocarbonicus</name>
    <dbReference type="NCBI Taxonomy" id="1470433"/>
    <lineage>
        <taxon>Bacteria</taxon>
        <taxon>Pseudomonadati</taxon>
        <taxon>Pseudomonadota</taxon>
        <taxon>Gammaproteobacteria</taxon>
        <taxon>Cellvibrionales</taxon>
        <taxon>Cellvibrionaceae</taxon>
        <taxon>Pseudomaricurvus</taxon>
    </lineage>
</organism>
<keyword evidence="2" id="KW-1185">Reference proteome</keyword>
<reference evidence="1" key="1">
    <citation type="submission" date="2020-03" db="EMBL/GenBank/DDBJ databases">
        <authorList>
            <person name="Guo F."/>
        </authorList>
    </citation>
    <scope>NUCLEOTIDE SEQUENCE</scope>
    <source>
        <strain evidence="1">JCM 30134</strain>
    </source>
</reference>
<protein>
    <submittedName>
        <fullName evidence="1">Four helix bundle protein</fullName>
    </submittedName>
</protein>
<dbReference type="PANTHER" id="PTHR38471">
    <property type="entry name" value="FOUR HELIX BUNDLE PROTEIN"/>
    <property type="match status" value="1"/>
</dbReference>
<dbReference type="SUPFAM" id="SSF158446">
    <property type="entry name" value="IVS-encoded protein-like"/>
    <property type="match status" value="1"/>
</dbReference>
<accession>A0A9E5T525</accession>
<sequence length="113" mass="12779">MLYENLEVWKRSRALAIQVYQTLSHCRDFGFKDQITRSALSVPSNIAEGCERMSGKERRRFLDIAKGSIGEFKTQADIGIAVGFIPDEIGKRWLAEASELSKMLKGLIRSVKD</sequence>
<evidence type="ECO:0000313" key="1">
    <source>
        <dbReference type="EMBL" id="NHO68522.1"/>
    </source>
</evidence>
<dbReference type="Gene3D" id="1.20.1440.60">
    <property type="entry name" value="23S rRNA-intervening sequence"/>
    <property type="match status" value="1"/>
</dbReference>
<dbReference type="EMBL" id="JAAONZ010000036">
    <property type="protein sequence ID" value="NHO68522.1"/>
    <property type="molecule type" value="Genomic_DNA"/>
</dbReference>
<gene>
    <name evidence="1" type="ORF">G8770_23465</name>
</gene>
<dbReference type="AlphaFoldDB" id="A0A9E5T525"/>
<name>A0A9E5T525_9GAMM</name>
<comment type="caution">
    <text evidence="1">The sequence shown here is derived from an EMBL/GenBank/DDBJ whole genome shotgun (WGS) entry which is preliminary data.</text>
</comment>
<proteinExistence type="predicted"/>
<dbReference type="Pfam" id="PF05635">
    <property type="entry name" value="23S_rRNA_IVP"/>
    <property type="match status" value="1"/>
</dbReference>